<accession>A0AAE0HN52</accession>
<keyword evidence="2" id="KW-1185">Reference proteome</keyword>
<dbReference type="EMBL" id="JAUEPN010000002">
    <property type="protein sequence ID" value="KAK3299531.1"/>
    <property type="molecule type" value="Genomic_DNA"/>
</dbReference>
<evidence type="ECO:0000313" key="1">
    <source>
        <dbReference type="EMBL" id="KAK3299531.1"/>
    </source>
</evidence>
<proteinExistence type="predicted"/>
<protein>
    <submittedName>
        <fullName evidence="1">Uncharacterized protein</fullName>
    </submittedName>
</protein>
<name>A0AAE0HN52_9PEZI</name>
<dbReference type="AlphaFoldDB" id="A0AAE0HN52"/>
<dbReference type="RefSeq" id="XP_062663045.1">
    <property type="nucleotide sequence ID" value="XM_062800325.1"/>
</dbReference>
<comment type="caution">
    <text evidence="1">The sequence shown here is derived from an EMBL/GenBank/DDBJ whole genome shotgun (WGS) entry which is preliminary data.</text>
</comment>
<sequence length="546" mass="61174">MLKNDGEGYTQCTWNPVQCSWGQVRVHDTILVIHWLLEHAELDAKDDAILWETMDMLYDMSRFKWEDWYKNGRYEKVIGNPTTDNPLFPYIHGVNVGQGLKSAAVIRRFTHRDSLSKTTTNGVDWTFKYKGAASGTILADEIQRDLAPFMGSELCTAVETGYSLAYLYQALGTNSFADRAELVIFNALPTMLTHDMWAHQYMTRPNAPWALNQHRQPSLFTTANGVATIFGLEPQYPCCTVNFPQGYPKFLANSWARADKGLVHALLSPSTVDTTIPEIGRVAITCETEYPFSNRLRYIVDAESDFDLYLRFPSWGVLTKSVLSLSADGAEAETLPMSPNENTGLLRVSVPKGKSILEYYIDYAVRVETRERADNAVSVYVGNVLYALDVGESVTSSLPHRYWETSGNGTTEFSEYENVKDNYFNFTKPWNVAIDPSTIRHHEHTDAGIQRGFSARQADKGPTNYLTVQGCQIDWPVREGVAPDVPPTDPACVTEKQTYRMIPYGLAKIHMSELPTIKLSRRRGSAVPGRIVATKGVVDSDGPSDL</sequence>
<reference evidence="1" key="1">
    <citation type="journal article" date="2023" name="Mol. Phylogenet. Evol.">
        <title>Genome-scale phylogeny and comparative genomics of the fungal order Sordariales.</title>
        <authorList>
            <person name="Hensen N."/>
            <person name="Bonometti L."/>
            <person name="Westerberg I."/>
            <person name="Brannstrom I.O."/>
            <person name="Guillou S."/>
            <person name="Cros-Aarteil S."/>
            <person name="Calhoun S."/>
            <person name="Haridas S."/>
            <person name="Kuo A."/>
            <person name="Mondo S."/>
            <person name="Pangilinan J."/>
            <person name="Riley R."/>
            <person name="LaButti K."/>
            <person name="Andreopoulos B."/>
            <person name="Lipzen A."/>
            <person name="Chen C."/>
            <person name="Yan M."/>
            <person name="Daum C."/>
            <person name="Ng V."/>
            <person name="Clum A."/>
            <person name="Steindorff A."/>
            <person name="Ohm R.A."/>
            <person name="Martin F."/>
            <person name="Silar P."/>
            <person name="Natvig D.O."/>
            <person name="Lalanne C."/>
            <person name="Gautier V."/>
            <person name="Ament-Velasquez S.L."/>
            <person name="Kruys A."/>
            <person name="Hutchinson M.I."/>
            <person name="Powell A.J."/>
            <person name="Barry K."/>
            <person name="Miller A.N."/>
            <person name="Grigoriev I.V."/>
            <person name="Debuchy R."/>
            <person name="Gladieux P."/>
            <person name="Hiltunen Thoren M."/>
            <person name="Johannesson H."/>
        </authorList>
    </citation>
    <scope>NUCLEOTIDE SEQUENCE</scope>
    <source>
        <strain evidence="1">CBS 168.71</strain>
    </source>
</reference>
<reference evidence="1" key="2">
    <citation type="submission" date="2023-06" db="EMBL/GenBank/DDBJ databases">
        <authorList>
            <consortium name="Lawrence Berkeley National Laboratory"/>
            <person name="Haridas S."/>
            <person name="Hensen N."/>
            <person name="Bonometti L."/>
            <person name="Westerberg I."/>
            <person name="Brannstrom I.O."/>
            <person name="Guillou S."/>
            <person name="Cros-Aarteil S."/>
            <person name="Calhoun S."/>
            <person name="Kuo A."/>
            <person name="Mondo S."/>
            <person name="Pangilinan J."/>
            <person name="Riley R."/>
            <person name="Labutti K."/>
            <person name="Andreopoulos B."/>
            <person name="Lipzen A."/>
            <person name="Chen C."/>
            <person name="Yanf M."/>
            <person name="Daum C."/>
            <person name="Ng V."/>
            <person name="Clum A."/>
            <person name="Steindorff A."/>
            <person name="Ohm R."/>
            <person name="Martin F."/>
            <person name="Silar P."/>
            <person name="Natvig D."/>
            <person name="Lalanne C."/>
            <person name="Gautier V."/>
            <person name="Ament-Velasquez S.L."/>
            <person name="Kruys A."/>
            <person name="Hutchinson M.I."/>
            <person name="Powell A.J."/>
            <person name="Barry K."/>
            <person name="Miller A.N."/>
            <person name="Grigoriev I.V."/>
            <person name="Debuchy R."/>
            <person name="Gladieux P."/>
            <person name="Thoren M.H."/>
            <person name="Johannesson H."/>
        </authorList>
    </citation>
    <scope>NUCLEOTIDE SEQUENCE</scope>
    <source>
        <strain evidence="1">CBS 168.71</strain>
    </source>
</reference>
<dbReference type="GeneID" id="87837273"/>
<organism evidence="1 2">
    <name type="scientific">Chaetomium fimeti</name>
    <dbReference type="NCBI Taxonomy" id="1854472"/>
    <lineage>
        <taxon>Eukaryota</taxon>
        <taxon>Fungi</taxon>
        <taxon>Dikarya</taxon>
        <taxon>Ascomycota</taxon>
        <taxon>Pezizomycotina</taxon>
        <taxon>Sordariomycetes</taxon>
        <taxon>Sordariomycetidae</taxon>
        <taxon>Sordariales</taxon>
        <taxon>Chaetomiaceae</taxon>
        <taxon>Chaetomium</taxon>
    </lineage>
</organism>
<dbReference type="Proteomes" id="UP001278766">
    <property type="component" value="Unassembled WGS sequence"/>
</dbReference>
<evidence type="ECO:0000313" key="2">
    <source>
        <dbReference type="Proteomes" id="UP001278766"/>
    </source>
</evidence>
<gene>
    <name evidence="1" type="ORF">B0H64DRAFT_317278</name>
</gene>